<evidence type="ECO:0000313" key="3">
    <source>
        <dbReference type="Proteomes" id="UP001152592"/>
    </source>
</evidence>
<dbReference type="Proteomes" id="UP001152592">
    <property type="component" value="Unassembled WGS sequence"/>
</dbReference>
<reference evidence="2" key="1">
    <citation type="submission" date="2021-07" db="EMBL/GenBank/DDBJ databases">
        <authorList>
            <person name="Branca A.L. A."/>
        </authorList>
    </citation>
    <scope>NUCLEOTIDE SEQUENCE</scope>
</reference>
<accession>A0A9W4I1J3</accession>
<gene>
    <name evidence="2" type="ORF">PSALAMII_LOCUS103</name>
</gene>
<dbReference type="EMBL" id="CAJVPD010000010">
    <property type="protein sequence ID" value="CAG8222535.1"/>
    <property type="molecule type" value="Genomic_DNA"/>
</dbReference>
<organism evidence="2 3">
    <name type="scientific">Penicillium salamii</name>
    <dbReference type="NCBI Taxonomy" id="1612424"/>
    <lineage>
        <taxon>Eukaryota</taxon>
        <taxon>Fungi</taxon>
        <taxon>Dikarya</taxon>
        <taxon>Ascomycota</taxon>
        <taxon>Pezizomycotina</taxon>
        <taxon>Eurotiomycetes</taxon>
        <taxon>Eurotiomycetidae</taxon>
        <taxon>Eurotiales</taxon>
        <taxon>Aspergillaceae</taxon>
        <taxon>Penicillium</taxon>
    </lineage>
</organism>
<comment type="caution">
    <text evidence="2">The sequence shown here is derived from an EMBL/GenBank/DDBJ whole genome shotgun (WGS) entry which is preliminary data.</text>
</comment>
<protein>
    <submittedName>
        <fullName evidence="2">Uncharacterized protein</fullName>
    </submittedName>
</protein>
<sequence>MRYQTLWHPEHKVPIVNGRYQDPRTGEIRQNTRTDTFLGPPFVHVTWFNNIANSTFRSIGATLAASIDDVLVSIANHVRENIYSITSMNATLYSVIVVCSTEKTDVEIGDAIQHMQQHLNKDVVIPEEELAALREWKESKESIENALPEESDGRNASRCEEAQIQ</sequence>
<dbReference type="OrthoDB" id="187139at2759"/>
<evidence type="ECO:0000256" key="1">
    <source>
        <dbReference type="SAM" id="MobiDB-lite"/>
    </source>
</evidence>
<feature type="compositionally biased region" description="Basic and acidic residues" evidence="1">
    <location>
        <begin position="151"/>
        <end position="165"/>
    </location>
</feature>
<dbReference type="AlphaFoldDB" id="A0A9W4I1J3"/>
<proteinExistence type="predicted"/>
<evidence type="ECO:0000313" key="2">
    <source>
        <dbReference type="EMBL" id="CAG8222535.1"/>
    </source>
</evidence>
<feature type="region of interest" description="Disordered" evidence="1">
    <location>
        <begin position="142"/>
        <end position="165"/>
    </location>
</feature>
<name>A0A9W4I1J3_9EURO</name>